<dbReference type="AlphaFoldDB" id="A0AAJ0GGY5"/>
<dbReference type="PROSITE" id="PS01268">
    <property type="entry name" value="UPF0024"/>
    <property type="match status" value="1"/>
</dbReference>
<dbReference type="CDD" id="cd02576">
    <property type="entry name" value="PseudoU_synth_ScPUS7"/>
    <property type="match status" value="1"/>
</dbReference>
<comment type="caution">
    <text evidence="6">The sequence shown here is derived from an EMBL/GenBank/DDBJ whole genome shotgun (WGS) entry which is preliminary data.</text>
</comment>
<dbReference type="EC" id="5.4.99.27" evidence="6"/>
<dbReference type="Gene3D" id="3.30.2350.20">
    <property type="entry name" value="TruD, catalytic domain"/>
    <property type="match status" value="2"/>
</dbReference>
<evidence type="ECO:0000256" key="3">
    <source>
        <dbReference type="ARBA" id="ARBA00023235"/>
    </source>
</evidence>
<sequence length="790" mass="88195">MATLATQKQEKAVGISAYVAPDLPGFDCTFKHRYTDFLVNEIVPNGTVLYLTNDRVIKKEKQAQEVKANGDHAVKVEAESNDAGEKSVEKRKRDEGQEQSDEAGSSPSKKQRVNGEDNAAPPVVAKQESTDTPQANVKLEAPDTSLLATNAERKALIISEISDQDKSTLHGIFGENTTDLVFNLYANVLMRPDRKPRDQPTVLSETIAEKATRTAAHGAIRAIFFAKLETETMQDMPGTIRIRAAAVKGPTGPRARQGNDKNGAIAKGKMGWDDLGGEYLHFTLYKENKDTMEVLHFLATQLKVPARNFQFAGTKDRRAVTAQRVAIFRVYAERMEQLNKTLRNARLGDFEYKTHGLQLGELAGNEFLLTLRDVRASDEEGLSHAQKIEWTDKVLAQATECFRENGFLNYYGLQRFGTFSTGTHATGLKMLKCDLEGAIKSILAYPEDLLPEIVDTSETTRVPQDDINRADAIRIWNDTSSANDATAKLPRRFQAESAIIQFLGRKDKKTGKLLSKNDWQGALMQISRNLRLMYVHAYQSFVWNTVVGRRWDLYGGRVVEGDLVIVGEKDGDEPKKDKVDEDGEVVFHPAADDSAPSTEDSFTRARHLSKEEAESVKYDIFDVVLPLPGFDVSYPANDIGKYYEDFMGSEAGGKMDPHNMRRSWKDISLPGSYRKMLARPGAGLKYEVKSYAADEEQLVQTDLEKLNAERHAKVKPESTEAASNGFKAEDIKLEDIKVEDIKAEDGEEERPLKIAVVLKMQLGSSQYATMALRELTRGRAVLYKPDYSSR</sequence>
<evidence type="ECO:0000256" key="2">
    <source>
        <dbReference type="ARBA" id="ARBA00022694"/>
    </source>
</evidence>
<dbReference type="GO" id="GO:0005634">
    <property type="term" value="C:nucleus"/>
    <property type="evidence" value="ECO:0007669"/>
    <property type="project" value="TreeGrafter"/>
</dbReference>
<dbReference type="SUPFAM" id="SSF55120">
    <property type="entry name" value="Pseudouridine synthase"/>
    <property type="match status" value="1"/>
</dbReference>
<dbReference type="InterPro" id="IPR020119">
    <property type="entry name" value="PsdUridine_synth_TruD_CS"/>
</dbReference>
<feature type="compositionally biased region" description="Basic and acidic residues" evidence="4">
    <location>
        <begin position="63"/>
        <end position="96"/>
    </location>
</feature>
<dbReference type="Proteomes" id="UP001271007">
    <property type="component" value="Unassembled WGS sequence"/>
</dbReference>
<dbReference type="NCBIfam" id="TIGR00094">
    <property type="entry name" value="tRNA_TruD_broad"/>
    <property type="match status" value="1"/>
</dbReference>
<dbReference type="InterPro" id="IPR042214">
    <property type="entry name" value="TruD_catalytic"/>
</dbReference>
<dbReference type="GO" id="GO:0003723">
    <property type="term" value="F:RNA binding"/>
    <property type="evidence" value="ECO:0007669"/>
    <property type="project" value="InterPro"/>
</dbReference>
<keyword evidence="2" id="KW-0819">tRNA processing</keyword>
<dbReference type="InterPro" id="IPR001656">
    <property type="entry name" value="PsdUridine_synth_TruD"/>
</dbReference>
<organism evidence="6 7">
    <name type="scientific">Extremus antarcticus</name>
    <dbReference type="NCBI Taxonomy" id="702011"/>
    <lineage>
        <taxon>Eukaryota</taxon>
        <taxon>Fungi</taxon>
        <taxon>Dikarya</taxon>
        <taxon>Ascomycota</taxon>
        <taxon>Pezizomycotina</taxon>
        <taxon>Dothideomycetes</taxon>
        <taxon>Dothideomycetidae</taxon>
        <taxon>Mycosphaerellales</taxon>
        <taxon>Extremaceae</taxon>
        <taxon>Extremus</taxon>
    </lineage>
</organism>
<comment type="similarity">
    <text evidence="1">Belongs to the pseudouridine synthase TruD family.</text>
</comment>
<evidence type="ECO:0000256" key="4">
    <source>
        <dbReference type="SAM" id="MobiDB-lite"/>
    </source>
</evidence>
<evidence type="ECO:0000313" key="6">
    <source>
        <dbReference type="EMBL" id="KAK3057353.1"/>
    </source>
</evidence>
<dbReference type="PANTHER" id="PTHR13326:SF21">
    <property type="entry name" value="PSEUDOURIDYLATE SYNTHASE PUS7L"/>
    <property type="match status" value="1"/>
</dbReference>
<feature type="domain" description="TRUD" evidence="5">
    <location>
        <begin position="406"/>
        <end position="679"/>
    </location>
</feature>
<evidence type="ECO:0000259" key="5">
    <source>
        <dbReference type="PROSITE" id="PS50984"/>
    </source>
</evidence>
<dbReference type="PIRSF" id="PIRSF037016">
    <property type="entry name" value="Pseudouridin_synth_euk_prd"/>
    <property type="match status" value="1"/>
</dbReference>
<dbReference type="InterPro" id="IPR011760">
    <property type="entry name" value="PsdUridine_synth_TruD_insert"/>
</dbReference>
<dbReference type="PROSITE" id="PS50984">
    <property type="entry name" value="TRUD"/>
    <property type="match status" value="1"/>
</dbReference>
<keyword evidence="3 6" id="KW-0413">Isomerase</keyword>
<reference evidence="6" key="1">
    <citation type="submission" date="2023-04" db="EMBL/GenBank/DDBJ databases">
        <title>Black Yeasts Isolated from many extreme environments.</title>
        <authorList>
            <person name="Coleine C."/>
            <person name="Stajich J.E."/>
            <person name="Selbmann L."/>
        </authorList>
    </citation>
    <scope>NUCLEOTIDE SEQUENCE</scope>
    <source>
        <strain evidence="6">CCFEE 5312</strain>
    </source>
</reference>
<accession>A0AAJ0GGY5</accession>
<evidence type="ECO:0000313" key="7">
    <source>
        <dbReference type="Proteomes" id="UP001271007"/>
    </source>
</evidence>
<dbReference type="Pfam" id="PF01142">
    <property type="entry name" value="TruD"/>
    <property type="match status" value="1"/>
</dbReference>
<proteinExistence type="inferred from homology"/>
<protein>
    <submittedName>
        <fullName evidence="6">Multisubstrate pseudouridine synthase 7</fullName>
        <ecNumber evidence="6">5.4.99.27</ecNumber>
    </submittedName>
</protein>
<feature type="region of interest" description="Disordered" evidence="4">
    <location>
        <begin position="63"/>
        <end position="143"/>
    </location>
</feature>
<name>A0AAJ0GGY5_9PEZI</name>
<dbReference type="GO" id="GO:0008033">
    <property type="term" value="P:tRNA processing"/>
    <property type="evidence" value="ECO:0007669"/>
    <property type="project" value="UniProtKB-KW"/>
</dbReference>
<keyword evidence="7" id="KW-1185">Reference proteome</keyword>
<dbReference type="GO" id="GO:0001522">
    <property type="term" value="P:pseudouridine synthesis"/>
    <property type="evidence" value="ECO:0007669"/>
    <property type="project" value="InterPro"/>
</dbReference>
<gene>
    <name evidence="6" type="primary">PUS7</name>
    <name evidence="6" type="ORF">LTR09_001536</name>
</gene>
<evidence type="ECO:0000256" key="1">
    <source>
        <dbReference type="ARBA" id="ARBA00007953"/>
    </source>
</evidence>
<dbReference type="GO" id="GO:0160150">
    <property type="term" value="F:tRNA pseudouridine(13) synthase activity"/>
    <property type="evidence" value="ECO:0007669"/>
    <property type="project" value="UniProtKB-EC"/>
</dbReference>
<dbReference type="EMBL" id="JAWDJX010000003">
    <property type="protein sequence ID" value="KAK3057353.1"/>
    <property type="molecule type" value="Genomic_DNA"/>
</dbReference>
<dbReference type="InterPro" id="IPR020103">
    <property type="entry name" value="PsdUridine_synth_cat_dom_sf"/>
</dbReference>
<dbReference type="PANTHER" id="PTHR13326">
    <property type="entry name" value="TRNA PSEUDOURIDINE SYNTHASE D"/>
    <property type="match status" value="1"/>
</dbReference>